<sequence length="146" mass="16688">MELTKKYLSYHENPIDSHTCSTIYYLLINTDLAVTILLRILYHLGKFPIASFPDNNTTCSVISVCREKPIDNPGGRRGQTNPDGKFISFIVWQDIFHLSLKRSLLQWRDLCTADLTGRLSGRLAKIKLSRNLLLEIVRGKEGLVKR</sequence>
<reference evidence="2 3" key="1">
    <citation type="submission" date="2021-06" db="EMBL/GenBank/DDBJ databases">
        <title>Caerostris extrusa draft genome.</title>
        <authorList>
            <person name="Kono N."/>
            <person name="Arakawa K."/>
        </authorList>
    </citation>
    <scope>NUCLEOTIDE SEQUENCE [LARGE SCALE GENOMIC DNA]</scope>
</reference>
<dbReference type="Proteomes" id="UP001054945">
    <property type="component" value="Unassembled WGS sequence"/>
</dbReference>
<dbReference type="AlphaFoldDB" id="A0AAV4SKZ3"/>
<organism evidence="2 3">
    <name type="scientific">Caerostris extrusa</name>
    <name type="common">Bark spider</name>
    <name type="synonym">Caerostris bankana</name>
    <dbReference type="NCBI Taxonomy" id="172846"/>
    <lineage>
        <taxon>Eukaryota</taxon>
        <taxon>Metazoa</taxon>
        <taxon>Ecdysozoa</taxon>
        <taxon>Arthropoda</taxon>
        <taxon>Chelicerata</taxon>
        <taxon>Arachnida</taxon>
        <taxon>Araneae</taxon>
        <taxon>Araneomorphae</taxon>
        <taxon>Entelegynae</taxon>
        <taxon>Araneoidea</taxon>
        <taxon>Araneidae</taxon>
        <taxon>Caerostris</taxon>
    </lineage>
</organism>
<comment type="caution">
    <text evidence="2">The sequence shown here is derived from an EMBL/GenBank/DDBJ whole genome shotgun (WGS) entry which is preliminary data.</text>
</comment>
<proteinExistence type="predicted"/>
<evidence type="ECO:0000256" key="1">
    <source>
        <dbReference type="SAM" id="Phobius"/>
    </source>
</evidence>
<feature type="transmembrane region" description="Helical" evidence="1">
    <location>
        <begin position="23"/>
        <end position="42"/>
    </location>
</feature>
<keyword evidence="1" id="KW-0812">Transmembrane</keyword>
<name>A0AAV4SKZ3_CAEEX</name>
<dbReference type="EMBL" id="BPLR01009649">
    <property type="protein sequence ID" value="GIY33506.1"/>
    <property type="molecule type" value="Genomic_DNA"/>
</dbReference>
<accession>A0AAV4SKZ3</accession>
<keyword evidence="1" id="KW-1133">Transmembrane helix</keyword>
<keyword evidence="3" id="KW-1185">Reference proteome</keyword>
<protein>
    <submittedName>
        <fullName evidence="2">Uncharacterized protein</fullName>
    </submittedName>
</protein>
<gene>
    <name evidence="2" type="ORF">CEXT_591021</name>
</gene>
<evidence type="ECO:0000313" key="2">
    <source>
        <dbReference type="EMBL" id="GIY33506.1"/>
    </source>
</evidence>
<evidence type="ECO:0000313" key="3">
    <source>
        <dbReference type="Proteomes" id="UP001054945"/>
    </source>
</evidence>
<keyword evidence="1" id="KW-0472">Membrane</keyword>